<organism evidence="1 2">
    <name type="scientific">Marinobacterium iners DSM 11526</name>
    <dbReference type="NCBI Taxonomy" id="1122198"/>
    <lineage>
        <taxon>Bacteria</taxon>
        <taxon>Pseudomonadati</taxon>
        <taxon>Pseudomonadota</taxon>
        <taxon>Gammaproteobacteria</taxon>
        <taxon>Oceanospirillales</taxon>
        <taxon>Oceanospirillaceae</taxon>
        <taxon>Marinobacterium</taxon>
    </lineage>
</organism>
<dbReference type="GO" id="GO:0033969">
    <property type="term" value="F:gamma-glutamyl-gamma-aminobutyrate hydrolase activity"/>
    <property type="evidence" value="ECO:0007669"/>
    <property type="project" value="TreeGrafter"/>
</dbReference>
<dbReference type="GO" id="GO:0016740">
    <property type="term" value="F:transferase activity"/>
    <property type="evidence" value="ECO:0007669"/>
    <property type="project" value="UniProtKB-KW"/>
</dbReference>
<dbReference type="Gene3D" id="3.40.50.880">
    <property type="match status" value="1"/>
</dbReference>
<proteinExistence type="predicted"/>
<accession>A0A1H4FJJ7</accession>
<dbReference type="SUPFAM" id="SSF52317">
    <property type="entry name" value="Class I glutamine amidotransferase-like"/>
    <property type="match status" value="1"/>
</dbReference>
<dbReference type="STRING" id="1122198.SAMN02745729_11195"/>
<dbReference type="PROSITE" id="PS51273">
    <property type="entry name" value="GATASE_TYPE_1"/>
    <property type="match status" value="1"/>
</dbReference>
<dbReference type="GO" id="GO:0005829">
    <property type="term" value="C:cytosol"/>
    <property type="evidence" value="ECO:0007669"/>
    <property type="project" value="TreeGrafter"/>
</dbReference>
<dbReference type="RefSeq" id="WP_091827119.1">
    <property type="nucleotide sequence ID" value="NZ_FNRJ01000011.1"/>
</dbReference>
<sequence>MATATRVAVTGNSRRWSPSWWCTRLALRLAGAEAVRVSVRHEVPETAVDALIIGGGDDISPEHYGGELSEPVRLDPERDELEMRWIHHALDTGLPMLGICRGSQLINVVLGGQLYQDIRHLRRLTYNRPGLLPTKQVRLEQGSALARICEREKLRVNSLHHQAVRVPGDGLRVVGRDLDELTQAVESTSGQPIIGVQWHPEYLFYLPSQLRLFRWLVEMAQVEKQKSPTG</sequence>
<dbReference type="InterPro" id="IPR044668">
    <property type="entry name" value="PuuD-like"/>
</dbReference>
<name>A0A1H4FJJ7_9GAMM</name>
<gene>
    <name evidence="1" type="ORF">SAMN02745729_11195</name>
</gene>
<evidence type="ECO:0000313" key="2">
    <source>
        <dbReference type="Proteomes" id="UP000242469"/>
    </source>
</evidence>
<protein>
    <submittedName>
        <fullName evidence="1">Putative glutamine amidotransferase</fullName>
    </submittedName>
</protein>
<dbReference type="EMBL" id="FNRJ01000011">
    <property type="protein sequence ID" value="SEA97474.1"/>
    <property type="molecule type" value="Genomic_DNA"/>
</dbReference>
<dbReference type="InterPro" id="IPR011697">
    <property type="entry name" value="Peptidase_C26"/>
</dbReference>
<dbReference type="GO" id="GO:0006598">
    <property type="term" value="P:polyamine catabolic process"/>
    <property type="evidence" value="ECO:0007669"/>
    <property type="project" value="TreeGrafter"/>
</dbReference>
<dbReference type="AlphaFoldDB" id="A0A1H4FJJ7"/>
<dbReference type="OrthoDB" id="9813383at2"/>
<dbReference type="CDD" id="cd01745">
    <property type="entry name" value="GATase1_2"/>
    <property type="match status" value="1"/>
</dbReference>
<dbReference type="InterPro" id="IPR029062">
    <property type="entry name" value="Class_I_gatase-like"/>
</dbReference>
<reference evidence="2" key="1">
    <citation type="submission" date="2016-10" db="EMBL/GenBank/DDBJ databases">
        <authorList>
            <person name="Varghese N."/>
            <person name="Submissions S."/>
        </authorList>
    </citation>
    <scope>NUCLEOTIDE SEQUENCE [LARGE SCALE GENOMIC DNA]</scope>
    <source>
        <strain evidence="2">DSM 11526</strain>
    </source>
</reference>
<dbReference type="Pfam" id="PF07722">
    <property type="entry name" value="Peptidase_C26"/>
    <property type="match status" value="1"/>
</dbReference>
<dbReference type="PANTHER" id="PTHR43235">
    <property type="entry name" value="GLUTAMINE AMIDOTRANSFERASE PB2B2.05-RELATED"/>
    <property type="match status" value="1"/>
</dbReference>
<keyword evidence="1" id="KW-0315">Glutamine amidotransferase</keyword>
<keyword evidence="2" id="KW-1185">Reference proteome</keyword>
<evidence type="ECO:0000313" key="1">
    <source>
        <dbReference type="EMBL" id="SEA97474.1"/>
    </source>
</evidence>
<dbReference type="Proteomes" id="UP000242469">
    <property type="component" value="Unassembled WGS sequence"/>
</dbReference>
<keyword evidence="1" id="KW-0808">Transferase</keyword>
<dbReference type="PANTHER" id="PTHR43235:SF1">
    <property type="entry name" value="GLUTAMINE AMIDOTRANSFERASE PB2B2.05-RELATED"/>
    <property type="match status" value="1"/>
</dbReference>